<name>A0A9D4BSA3_DREPO</name>
<organism evidence="1 2">
    <name type="scientific">Dreissena polymorpha</name>
    <name type="common">Zebra mussel</name>
    <name type="synonym">Mytilus polymorpha</name>
    <dbReference type="NCBI Taxonomy" id="45954"/>
    <lineage>
        <taxon>Eukaryota</taxon>
        <taxon>Metazoa</taxon>
        <taxon>Spiralia</taxon>
        <taxon>Lophotrochozoa</taxon>
        <taxon>Mollusca</taxon>
        <taxon>Bivalvia</taxon>
        <taxon>Autobranchia</taxon>
        <taxon>Heteroconchia</taxon>
        <taxon>Euheterodonta</taxon>
        <taxon>Imparidentia</taxon>
        <taxon>Neoheterodontei</taxon>
        <taxon>Myida</taxon>
        <taxon>Dreissenoidea</taxon>
        <taxon>Dreissenidae</taxon>
        <taxon>Dreissena</taxon>
    </lineage>
</organism>
<dbReference type="Proteomes" id="UP000828390">
    <property type="component" value="Unassembled WGS sequence"/>
</dbReference>
<evidence type="ECO:0000313" key="1">
    <source>
        <dbReference type="EMBL" id="KAH3707330.1"/>
    </source>
</evidence>
<proteinExistence type="predicted"/>
<reference evidence="1" key="1">
    <citation type="journal article" date="2019" name="bioRxiv">
        <title>The Genome of the Zebra Mussel, Dreissena polymorpha: A Resource for Invasive Species Research.</title>
        <authorList>
            <person name="McCartney M.A."/>
            <person name="Auch B."/>
            <person name="Kono T."/>
            <person name="Mallez S."/>
            <person name="Zhang Y."/>
            <person name="Obille A."/>
            <person name="Becker A."/>
            <person name="Abrahante J.E."/>
            <person name="Garbe J."/>
            <person name="Badalamenti J.P."/>
            <person name="Herman A."/>
            <person name="Mangelson H."/>
            <person name="Liachko I."/>
            <person name="Sullivan S."/>
            <person name="Sone E.D."/>
            <person name="Koren S."/>
            <person name="Silverstein K.A.T."/>
            <person name="Beckman K.B."/>
            <person name="Gohl D.M."/>
        </authorList>
    </citation>
    <scope>NUCLEOTIDE SEQUENCE</scope>
    <source>
        <strain evidence="1">Duluth1</strain>
        <tissue evidence="1">Whole animal</tissue>
    </source>
</reference>
<keyword evidence="2" id="KW-1185">Reference proteome</keyword>
<comment type="caution">
    <text evidence="1">The sequence shown here is derived from an EMBL/GenBank/DDBJ whole genome shotgun (WGS) entry which is preliminary data.</text>
</comment>
<sequence length="67" mass="7698">MIYNVKTSVQLKNALQRLKLYTTAECSSTSKPLYNYRMISNVLTSVATTECSTTSKPLYNYRMFCNL</sequence>
<protein>
    <submittedName>
        <fullName evidence="1">Uncharacterized protein</fullName>
    </submittedName>
</protein>
<evidence type="ECO:0000313" key="2">
    <source>
        <dbReference type="Proteomes" id="UP000828390"/>
    </source>
</evidence>
<gene>
    <name evidence="1" type="ORF">DPMN_066731</name>
</gene>
<dbReference type="AlphaFoldDB" id="A0A9D4BSA3"/>
<accession>A0A9D4BSA3</accession>
<reference evidence="1" key="2">
    <citation type="submission" date="2020-11" db="EMBL/GenBank/DDBJ databases">
        <authorList>
            <person name="McCartney M.A."/>
            <person name="Auch B."/>
            <person name="Kono T."/>
            <person name="Mallez S."/>
            <person name="Becker A."/>
            <person name="Gohl D.M."/>
            <person name="Silverstein K.A.T."/>
            <person name="Koren S."/>
            <person name="Bechman K.B."/>
            <person name="Herman A."/>
            <person name="Abrahante J.E."/>
            <person name="Garbe J."/>
        </authorList>
    </citation>
    <scope>NUCLEOTIDE SEQUENCE</scope>
    <source>
        <strain evidence="1">Duluth1</strain>
        <tissue evidence="1">Whole animal</tissue>
    </source>
</reference>
<dbReference type="EMBL" id="JAIWYP010000014">
    <property type="protein sequence ID" value="KAH3707330.1"/>
    <property type="molecule type" value="Genomic_DNA"/>
</dbReference>